<keyword evidence="3 5" id="KW-0547">Nucleotide-binding</keyword>
<dbReference type="GO" id="GO:0005524">
    <property type="term" value="F:ATP binding"/>
    <property type="evidence" value="ECO:0007669"/>
    <property type="project" value="InterPro"/>
</dbReference>
<keyword evidence="7" id="KW-1185">Reference proteome</keyword>
<dbReference type="InterPro" id="IPR005177">
    <property type="entry name" value="Kinase-pyrophosphorylase"/>
</dbReference>
<evidence type="ECO:0000313" key="7">
    <source>
        <dbReference type="Proteomes" id="UP000674938"/>
    </source>
</evidence>
<dbReference type="EC" id="2.7.11.32" evidence="5"/>
<dbReference type="AlphaFoldDB" id="A0A940STH7"/>
<evidence type="ECO:0000256" key="2">
    <source>
        <dbReference type="ARBA" id="ARBA00022679"/>
    </source>
</evidence>
<dbReference type="Pfam" id="PF03618">
    <property type="entry name" value="Kinase-PPPase"/>
    <property type="match status" value="1"/>
</dbReference>
<protein>
    <recommendedName>
        <fullName evidence="5">Putative pyruvate, phosphate dikinase regulatory protein</fullName>
        <shortName evidence="5">PPDK regulatory protein</shortName>
        <ecNumber evidence="5">2.7.11.32</ecNumber>
        <ecNumber evidence="5">2.7.4.27</ecNumber>
    </recommendedName>
</protein>
<organism evidence="6 7">
    <name type="scientific">Vagococcus allomyrinae</name>
    <dbReference type="NCBI Taxonomy" id="2794353"/>
    <lineage>
        <taxon>Bacteria</taxon>
        <taxon>Bacillati</taxon>
        <taxon>Bacillota</taxon>
        <taxon>Bacilli</taxon>
        <taxon>Lactobacillales</taxon>
        <taxon>Enterococcaceae</taxon>
        <taxon>Vagococcus</taxon>
    </lineage>
</organism>
<gene>
    <name evidence="6" type="ORF">I6N95_19215</name>
</gene>
<evidence type="ECO:0000256" key="3">
    <source>
        <dbReference type="ARBA" id="ARBA00022741"/>
    </source>
</evidence>
<evidence type="ECO:0000256" key="1">
    <source>
        <dbReference type="ARBA" id="ARBA00022527"/>
    </source>
</evidence>
<comment type="caution">
    <text evidence="6">The sequence shown here is derived from an EMBL/GenBank/DDBJ whole genome shotgun (WGS) entry which is preliminary data.</text>
</comment>
<sequence length="271" mass="30288">MKKMTKANLFIVSDSVGETAQKVISAVMAQFPDIDETDIRRFPFINNEADLTRILADALKERAVVVATLVSRDLVKVLEDFSERTGLDYVDYMTPLTTLIQGKTGVIPNEEPGALHKLNQEYFTRVAAIEFAIKYDDGKDSRGFKQSDFVILGVSRTSKTPLSMYLANKSYKVSNLPLIPEVPLPDELLEIPSDKIIGLTADPERILTIRQSRLNGLGLSGESKYANIERIREEVQYAEDVFKKLNAQVVVVDDKAVEETAAIIEGFRRSN</sequence>
<accession>A0A940STH7</accession>
<name>A0A940STH7_9ENTE</name>
<evidence type="ECO:0000256" key="5">
    <source>
        <dbReference type="HAMAP-Rule" id="MF_00921"/>
    </source>
</evidence>
<evidence type="ECO:0000313" key="6">
    <source>
        <dbReference type="EMBL" id="MBP1043152.1"/>
    </source>
</evidence>
<comment type="similarity">
    <text evidence="5">Belongs to the pyruvate, phosphate/water dikinase regulatory protein family. PDRP subfamily.</text>
</comment>
<dbReference type="PANTHER" id="PTHR31756">
    <property type="entry name" value="PYRUVATE, PHOSPHATE DIKINASE REGULATORY PROTEIN 1, CHLOROPLASTIC"/>
    <property type="match status" value="1"/>
</dbReference>
<dbReference type="HAMAP" id="MF_00921">
    <property type="entry name" value="PDRP"/>
    <property type="match status" value="1"/>
</dbReference>
<dbReference type="InterPro" id="IPR026565">
    <property type="entry name" value="PPDK_reg"/>
</dbReference>
<comment type="catalytic activity">
    <reaction evidence="5">
        <text>N(tele)-phospho-L-histidyl/L-threonyl-[pyruvate, phosphate dikinase] + ADP = N(tele)-phospho-L-histidyl/O-phospho-L-threonyl-[pyruvate, phosphate dikinase] + AMP + H(+)</text>
        <dbReference type="Rhea" id="RHEA:43692"/>
        <dbReference type="Rhea" id="RHEA-COMP:10650"/>
        <dbReference type="Rhea" id="RHEA-COMP:10651"/>
        <dbReference type="ChEBI" id="CHEBI:15378"/>
        <dbReference type="ChEBI" id="CHEBI:30013"/>
        <dbReference type="ChEBI" id="CHEBI:61977"/>
        <dbReference type="ChEBI" id="CHEBI:83586"/>
        <dbReference type="ChEBI" id="CHEBI:456215"/>
        <dbReference type="ChEBI" id="CHEBI:456216"/>
        <dbReference type="EC" id="2.7.11.32"/>
    </reaction>
</comment>
<dbReference type="GO" id="GO:0016776">
    <property type="term" value="F:phosphotransferase activity, phosphate group as acceptor"/>
    <property type="evidence" value="ECO:0007669"/>
    <property type="project" value="UniProtKB-UniRule"/>
</dbReference>
<keyword evidence="2 5" id="KW-0808">Transferase</keyword>
<keyword evidence="1 5" id="KW-0723">Serine/threonine-protein kinase</keyword>
<evidence type="ECO:0000256" key="4">
    <source>
        <dbReference type="ARBA" id="ARBA00022777"/>
    </source>
</evidence>
<dbReference type="Proteomes" id="UP000674938">
    <property type="component" value="Unassembled WGS sequence"/>
</dbReference>
<dbReference type="EMBL" id="JAEEGA010000014">
    <property type="protein sequence ID" value="MBP1043152.1"/>
    <property type="molecule type" value="Genomic_DNA"/>
</dbReference>
<dbReference type="PANTHER" id="PTHR31756:SF3">
    <property type="entry name" value="PYRUVATE, PHOSPHATE DIKINASE REGULATORY PROTEIN 1, CHLOROPLASTIC"/>
    <property type="match status" value="1"/>
</dbReference>
<dbReference type="GO" id="GO:0004674">
    <property type="term" value="F:protein serine/threonine kinase activity"/>
    <property type="evidence" value="ECO:0007669"/>
    <property type="project" value="UniProtKB-UniRule"/>
</dbReference>
<proteinExistence type="inferred from homology"/>
<comment type="function">
    <text evidence="5">Bifunctional serine/threonine kinase and phosphorylase involved in the regulation of the pyruvate, phosphate dikinase (PPDK) by catalyzing its phosphorylation/dephosphorylation.</text>
</comment>
<dbReference type="NCBIfam" id="NF003742">
    <property type="entry name" value="PRK05339.1"/>
    <property type="match status" value="1"/>
</dbReference>
<comment type="catalytic activity">
    <reaction evidence="5">
        <text>N(tele)-phospho-L-histidyl/O-phospho-L-threonyl-[pyruvate, phosphate dikinase] + phosphate + H(+) = N(tele)-phospho-L-histidyl/L-threonyl-[pyruvate, phosphate dikinase] + diphosphate</text>
        <dbReference type="Rhea" id="RHEA:43696"/>
        <dbReference type="Rhea" id="RHEA-COMP:10650"/>
        <dbReference type="Rhea" id="RHEA-COMP:10651"/>
        <dbReference type="ChEBI" id="CHEBI:15378"/>
        <dbReference type="ChEBI" id="CHEBI:30013"/>
        <dbReference type="ChEBI" id="CHEBI:33019"/>
        <dbReference type="ChEBI" id="CHEBI:43474"/>
        <dbReference type="ChEBI" id="CHEBI:61977"/>
        <dbReference type="ChEBI" id="CHEBI:83586"/>
        <dbReference type="EC" id="2.7.4.27"/>
    </reaction>
</comment>
<dbReference type="GO" id="GO:0043531">
    <property type="term" value="F:ADP binding"/>
    <property type="evidence" value="ECO:0007669"/>
    <property type="project" value="UniProtKB-UniRule"/>
</dbReference>
<dbReference type="EC" id="2.7.4.27" evidence="5"/>
<feature type="binding site" evidence="5">
    <location>
        <begin position="153"/>
        <end position="160"/>
    </location>
    <ligand>
        <name>ADP</name>
        <dbReference type="ChEBI" id="CHEBI:456216"/>
    </ligand>
</feature>
<reference evidence="6" key="1">
    <citation type="submission" date="2020-12" db="EMBL/GenBank/DDBJ databases">
        <title>Vagococcus allomyrinae sp. nov. and Enterococcus lavae sp. nov., isolated from the larvae of Allomyrina dichotoma.</title>
        <authorList>
            <person name="Lee S.D."/>
        </authorList>
    </citation>
    <scope>NUCLEOTIDE SEQUENCE</scope>
    <source>
        <strain evidence="6">BWB3-3</strain>
    </source>
</reference>
<keyword evidence="4 5" id="KW-0418">Kinase</keyword>